<dbReference type="Pfam" id="PF07690">
    <property type="entry name" value="MFS_1"/>
    <property type="match status" value="1"/>
</dbReference>
<dbReference type="Gene3D" id="1.20.1250.20">
    <property type="entry name" value="MFS general substrate transporter like domains"/>
    <property type="match status" value="2"/>
</dbReference>
<keyword evidence="5" id="KW-1185">Reference proteome</keyword>
<feature type="transmembrane region" description="Helical" evidence="3">
    <location>
        <begin position="224"/>
        <end position="245"/>
    </location>
</feature>
<evidence type="ECO:0000313" key="4">
    <source>
        <dbReference type="EMBL" id="EMD01237.1"/>
    </source>
</evidence>
<feature type="transmembrane region" description="Helical" evidence="3">
    <location>
        <begin position="185"/>
        <end position="204"/>
    </location>
</feature>
<keyword evidence="3" id="KW-1133">Transmembrane helix</keyword>
<dbReference type="HOGENOM" id="CLU_001265_1_2_1"/>
<feature type="transmembrane region" description="Helical" evidence="3">
    <location>
        <begin position="95"/>
        <end position="113"/>
    </location>
</feature>
<feature type="transmembrane region" description="Helical" evidence="3">
    <location>
        <begin position="21"/>
        <end position="44"/>
    </location>
</feature>
<dbReference type="OMA" id="CFMLEAM"/>
<dbReference type="GO" id="GO:0022857">
    <property type="term" value="F:transmembrane transporter activity"/>
    <property type="evidence" value="ECO:0007669"/>
    <property type="project" value="InterPro"/>
</dbReference>
<dbReference type="KEGG" id="bcom:BAUCODRAFT_118942"/>
<sequence>MELEGYNTSHRRPQVDRHEGYRAWLCLAGCFFFNVLVWGFAFSFGILQSYYTEHEPFNRHPEGIAAVGTTATGLMYLLMPVYFAILQRWPRLKRYFVWASLPTIAMGLIGASFASTVPQLIVCQGVLYALGGNMMFAPSFTYLDEWFIRRKGLAIGIMWAGDGTGGIVLPLVLQALLSRYGFRATLRAVAVAMVLMLAPLSIFFKPRLPIPAESAPRPIDTGFLQTPLFWALQAFNIAQGMGYFLPSNNLPSYAQSLGLSAELGSLTLIMVNVASALGCVLVGTLCDRFDVLNVLVILSVGATTAILAVWGLASSATPLFVFSLFYGLTAGAYSCSWGGMAKDIRRQSITADTNIVFSFLAAGRGIGAVISGPLSEALTRSQVGNATRVRFAYDSDYRSLVIFAGCTAMAGGCSWLVRRAGFI</sequence>
<evidence type="ECO:0000256" key="3">
    <source>
        <dbReference type="SAM" id="Phobius"/>
    </source>
</evidence>
<reference evidence="4 5" key="1">
    <citation type="journal article" date="2012" name="PLoS Pathog.">
        <title>Diverse lifestyles and strategies of plant pathogenesis encoded in the genomes of eighteen Dothideomycetes fungi.</title>
        <authorList>
            <person name="Ohm R.A."/>
            <person name="Feau N."/>
            <person name="Henrissat B."/>
            <person name="Schoch C.L."/>
            <person name="Horwitz B.A."/>
            <person name="Barry K.W."/>
            <person name="Condon B.J."/>
            <person name="Copeland A.C."/>
            <person name="Dhillon B."/>
            <person name="Glaser F."/>
            <person name="Hesse C.N."/>
            <person name="Kosti I."/>
            <person name="LaButti K."/>
            <person name="Lindquist E.A."/>
            <person name="Lucas S."/>
            <person name="Salamov A.A."/>
            <person name="Bradshaw R.E."/>
            <person name="Ciuffetti L."/>
            <person name="Hamelin R.C."/>
            <person name="Kema G.H.J."/>
            <person name="Lawrence C."/>
            <person name="Scott J.A."/>
            <person name="Spatafora J.W."/>
            <person name="Turgeon B.G."/>
            <person name="de Wit P.J.G.M."/>
            <person name="Zhong S."/>
            <person name="Goodwin S.B."/>
            <person name="Grigoriev I.V."/>
        </authorList>
    </citation>
    <scope>NUCLEOTIDE SEQUENCE [LARGE SCALE GENOMIC DNA]</scope>
    <source>
        <strain evidence="4 5">UAMH 10762</strain>
    </source>
</reference>
<comment type="subcellular location">
    <subcellularLocation>
        <location evidence="1">Membrane</location>
        <topology evidence="1">Multi-pass membrane protein</topology>
    </subcellularLocation>
</comment>
<dbReference type="RefSeq" id="XP_007672421.1">
    <property type="nucleotide sequence ID" value="XM_007674231.1"/>
</dbReference>
<feature type="transmembrane region" description="Helical" evidence="3">
    <location>
        <begin position="119"/>
        <end position="140"/>
    </location>
</feature>
<dbReference type="InterPro" id="IPR050327">
    <property type="entry name" value="Proton-linked_MCT"/>
</dbReference>
<dbReference type="GeneID" id="19107370"/>
<gene>
    <name evidence="4" type="ORF">BAUCODRAFT_118942</name>
</gene>
<feature type="transmembrane region" description="Helical" evidence="3">
    <location>
        <begin position="292"/>
        <end position="313"/>
    </location>
</feature>
<organism evidence="4 5">
    <name type="scientific">Baudoinia panamericana (strain UAMH 10762)</name>
    <name type="common">Angels' share fungus</name>
    <name type="synonym">Baudoinia compniacensis (strain UAMH 10762)</name>
    <dbReference type="NCBI Taxonomy" id="717646"/>
    <lineage>
        <taxon>Eukaryota</taxon>
        <taxon>Fungi</taxon>
        <taxon>Dikarya</taxon>
        <taxon>Ascomycota</taxon>
        <taxon>Pezizomycotina</taxon>
        <taxon>Dothideomycetes</taxon>
        <taxon>Dothideomycetidae</taxon>
        <taxon>Mycosphaerellales</taxon>
        <taxon>Teratosphaeriaceae</taxon>
        <taxon>Baudoinia</taxon>
    </lineage>
</organism>
<dbReference type="PANTHER" id="PTHR11360">
    <property type="entry name" value="MONOCARBOXYLATE TRANSPORTER"/>
    <property type="match status" value="1"/>
</dbReference>
<evidence type="ECO:0000256" key="1">
    <source>
        <dbReference type="ARBA" id="ARBA00004141"/>
    </source>
</evidence>
<dbReference type="eggNOG" id="KOG2504">
    <property type="taxonomic scope" value="Eukaryota"/>
</dbReference>
<keyword evidence="3" id="KW-0472">Membrane</keyword>
<dbReference type="AlphaFoldDB" id="M2MW74"/>
<protein>
    <recommendedName>
        <fullName evidence="6">Major facilitator superfamily (MFS) profile domain-containing protein</fullName>
    </recommendedName>
</protein>
<dbReference type="SUPFAM" id="SSF103473">
    <property type="entry name" value="MFS general substrate transporter"/>
    <property type="match status" value="1"/>
</dbReference>
<keyword evidence="3" id="KW-0812">Transmembrane</keyword>
<accession>M2MW74</accession>
<feature type="transmembrane region" description="Helical" evidence="3">
    <location>
        <begin position="397"/>
        <end position="417"/>
    </location>
</feature>
<evidence type="ECO:0008006" key="6">
    <source>
        <dbReference type="Google" id="ProtNLM"/>
    </source>
</evidence>
<dbReference type="Proteomes" id="UP000011761">
    <property type="component" value="Unassembled WGS sequence"/>
</dbReference>
<comment type="similarity">
    <text evidence="2">Belongs to the major facilitator superfamily. Monocarboxylate porter (TC 2.A.1.13) family.</text>
</comment>
<feature type="transmembrane region" description="Helical" evidence="3">
    <location>
        <begin position="265"/>
        <end position="285"/>
    </location>
</feature>
<dbReference type="InterPro" id="IPR011701">
    <property type="entry name" value="MFS"/>
</dbReference>
<name>M2MW74_BAUPA</name>
<evidence type="ECO:0000256" key="2">
    <source>
        <dbReference type="ARBA" id="ARBA00006727"/>
    </source>
</evidence>
<proteinExistence type="inferred from homology"/>
<dbReference type="EMBL" id="KB445550">
    <property type="protein sequence ID" value="EMD01237.1"/>
    <property type="molecule type" value="Genomic_DNA"/>
</dbReference>
<feature type="transmembrane region" description="Helical" evidence="3">
    <location>
        <begin position="319"/>
        <end position="341"/>
    </location>
</feature>
<dbReference type="GO" id="GO:0016020">
    <property type="term" value="C:membrane"/>
    <property type="evidence" value="ECO:0007669"/>
    <property type="project" value="UniProtKB-SubCell"/>
</dbReference>
<feature type="transmembrane region" description="Helical" evidence="3">
    <location>
        <begin position="152"/>
        <end position="173"/>
    </location>
</feature>
<feature type="transmembrane region" description="Helical" evidence="3">
    <location>
        <begin position="64"/>
        <end position="83"/>
    </location>
</feature>
<dbReference type="PANTHER" id="PTHR11360:SF287">
    <property type="entry name" value="MFS MONOCARBOXYLATE TRANSPORTER"/>
    <property type="match status" value="1"/>
</dbReference>
<evidence type="ECO:0000313" key="5">
    <source>
        <dbReference type="Proteomes" id="UP000011761"/>
    </source>
</evidence>
<feature type="transmembrane region" description="Helical" evidence="3">
    <location>
        <begin position="353"/>
        <end position="374"/>
    </location>
</feature>
<dbReference type="OrthoDB" id="2213137at2759"/>
<dbReference type="InterPro" id="IPR036259">
    <property type="entry name" value="MFS_trans_sf"/>
</dbReference>